<dbReference type="InterPro" id="IPR027417">
    <property type="entry name" value="P-loop_NTPase"/>
</dbReference>
<dbReference type="SUPFAM" id="SSF46689">
    <property type="entry name" value="Homeodomain-like"/>
    <property type="match status" value="1"/>
</dbReference>
<dbReference type="NCBIfam" id="TIGR00229">
    <property type="entry name" value="sensory_box"/>
    <property type="match status" value="1"/>
</dbReference>
<dbReference type="InterPro" id="IPR002078">
    <property type="entry name" value="Sigma_54_int"/>
</dbReference>
<dbReference type="InterPro" id="IPR058031">
    <property type="entry name" value="AAA_lid_NorR"/>
</dbReference>
<keyword evidence="4" id="KW-0804">Transcription</keyword>
<dbReference type="PANTHER" id="PTHR32071">
    <property type="entry name" value="TRANSCRIPTIONAL REGULATORY PROTEIN"/>
    <property type="match status" value="1"/>
</dbReference>
<dbReference type="InterPro" id="IPR003593">
    <property type="entry name" value="AAA+_ATPase"/>
</dbReference>
<dbReference type="CDD" id="cd00130">
    <property type="entry name" value="PAS"/>
    <property type="match status" value="1"/>
</dbReference>
<protein>
    <submittedName>
        <fullName evidence="7">Arginine utilization regulatory protein RocR</fullName>
    </submittedName>
</protein>
<dbReference type="OrthoDB" id="9803970at2"/>
<dbReference type="CDD" id="cd00009">
    <property type="entry name" value="AAA"/>
    <property type="match status" value="1"/>
</dbReference>
<feature type="domain" description="PAS" evidence="6">
    <location>
        <begin position="3"/>
        <end position="54"/>
    </location>
</feature>
<dbReference type="Gene3D" id="3.40.50.300">
    <property type="entry name" value="P-loop containing nucleotide triphosphate hydrolases"/>
    <property type="match status" value="1"/>
</dbReference>
<gene>
    <name evidence="7" type="primary">rocR_6</name>
    <name evidence="7" type="ORF">ATZ99_19080</name>
</gene>
<keyword evidence="1" id="KW-0547">Nucleotide-binding</keyword>
<dbReference type="Pfam" id="PF02954">
    <property type="entry name" value="HTH_8"/>
    <property type="match status" value="1"/>
</dbReference>
<evidence type="ECO:0000256" key="1">
    <source>
        <dbReference type="ARBA" id="ARBA00022741"/>
    </source>
</evidence>
<dbReference type="Gene3D" id="3.30.450.20">
    <property type="entry name" value="PAS domain"/>
    <property type="match status" value="1"/>
</dbReference>
<keyword evidence="3" id="KW-0805">Transcription regulation</keyword>
<dbReference type="GO" id="GO:0005524">
    <property type="term" value="F:ATP binding"/>
    <property type="evidence" value="ECO:0007669"/>
    <property type="project" value="UniProtKB-KW"/>
</dbReference>
<dbReference type="SMART" id="SM00382">
    <property type="entry name" value="AAA"/>
    <property type="match status" value="1"/>
</dbReference>
<dbReference type="PROSITE" id="PS00675">
    <property type="entry name" value="SIGMA54_INTERACT_1"/>
    <property type="match status" value="1"/>
</dbReference>
<dbReference type="SUPFAM" id="SSF52540">
    <property type="entry name" value="P-loop containing nucleoside triphosphate hydrolases"/>
    <property type="match status" value="1"/>
</dbReference>
<dbReference type="GO" id="GO:0043565">
    <property type="term" value="F:sequence-specific DNA binding"/>
    <property type="evidence" value="ECO:0007669"/>
    <property type="project" value="InterPro"/>
</dbReference>
<dbReference type="Proteomes" id="UP000075737">
    <property type="component" value="Unassembled WGS sequence"/>
</dbReference>
<dbReference type="PANTHER" id="PTHR32071:SF74">
    <property type="entry name" value="TRANSCRIPTIONAL ACTIVATOR ROCR"/>
    <property type="match status" value="1"/>
</dbReference>
<proteinExistence type="predicted"/>
<dbReference type="GO" id="GO:0006355">
    <property type="term" value="P:regulation of DNA-templated transcription"/>
    <property type="evidence" value="ECO:0007669"/>
    <property type="project" value="InterPro"/>
</dbReference>
<dbReference type="EMBL" id="LOHZ01000042">
    <property type="protein sequence ID" value="KYO64480.1"/>
    <property type="molecule type" value="Genomic_DNA"/>
</dbReference>
<dbReference type="SUPFAM" id="SSF55785">
    <property type="entry name" value="PYP-like sensor domain (PAS domain)"/>
    <property type="match status" value="1"/>
</dbReference>
<dbReference type="RefSeq" id="WP_068749016.1">
    <property type="nucleotide sequence ID" value="NZ_LOHZ01000042.1"/>
</dbReference>
<dbReference type="InterPro" id="IPR002197">
    <property type="entry name" value="HTH_Fis"/>
</dbReference>
<feature type="domain" description="Sigma-54 factor interaction" evidence="5">
    <location>
        <begin position="153"/>
        <end position="382"/>
    </location>
</feature>
<evidence type="ECO:0000313" key="7">
    <source>
        <dbReference type="EMBL" id="KYO64480.1"/>
    </source>
</evidence>
<keyword evidence="2" id="KW-0067">ATP-binding</keyword>
<dbReference type="PROSITE" id="PS00676">
    <property type="entry name" value="SIGMA54_INTERACT_2"/>
    <property type="match status" value="1"/>
</dbReference>
<sequence length="474" mass="54019">MDYKNLLEVILTNLDEGIIVVDKNANVTFFNEPATEIAGLDPGKALGKNILELFPDLTEKTSTFYNVLKNKRPLIDYVQTYTNIKGKKVTIVTSTMPIIQNGELIGAVEIYRDITNLKDLAEKIVSLQKELYYKSKNPEKYSGNGTIYTFDDIIGKSKIIEELKNKAYRVANSDSPIFIYGETGVGKELFVQAIHNANIKRCKKPFIAQNCAAIPRTLLESILFGISAGSFTGAKEKAGLFELANEGTLYLDEINSMDLELQAKLLRVLQDGFIRRVGGEKAFKVDVRITASSNEDPKMLIEKGILRQDLFYRLHVISFYIPPLRERKEDIPVLIEYFLKHFNKKLNKKITGIKEDAMTLLVSYHWPGNVRELRSVIENIANFSENSLISTEDIPDYIKNLDNTSNYENYCMEVPENIQSLKEMVETFEKKLIIFTLQKVNGNLSKASRILKIPKQTLHNKIKKYNIKKKIDFS</sequence>
<dbReference type="Pfam" id="PF00989">
    <property type="entry name" value="PAS"/>
    <property type="match status" value="1"/>
</dbReference>
<dbReference type="Pfam" id="PF25601">
    <property type="entry name" value="AAA_lid_14"/>
    <property type="match status" value="1"/>
</dbReference>
<dbReference type="InterPro" id="IPR035965">
    <property type="entry name" value="PAS-like_dom_sf"/>
</dbReference>
<evidence type="ECO:0000259" key="5">
    <source>
        <dbReference type="PROSITE" id="PS50045"/>
    </source>
</evidence>
<organism evidence="7 8">
    <name type="scientific">Thermovenabulum gondwanense</name>
    <dbReference type="NCBI Taxonomy" id="520767"/>
    <lineage>
        <taxon>Bacteria</taxon>
        <taxon>Bacillati</taxon>
        <taxon>Bacillota</taxon>
        <taxon>Clostridia</taxon>
        <taxon>Thermosediminibacterales</taxon>
        <taxon>Thermosediminibacteraceae</taxon>
        <taxon>Thermovenabulum</taxon>
    </lineage>
</organism>
<keyword evidence="8" id="KW-1185">Reference proteome</keyword>
<dbReference type="PATRIC" id="fig|520767.4.peg.2035"/>
<dbReference type="InterPro" id="IPR000014">
    <property type="entry name" value="PAS"/>
</dbReference>
<dbReference type="InterPro" id="IPR025943">
    <property type="entry name" value="Sigma_54_int_dom_ATP-bd_2"/>
</dbReference>
<dbReference type="InterPro" id="IPR009057">
    <property type="entry name" value="Homeodomain-like_sf"/>
</dbReference>
<evidence type="ECO:0000256" key="2">
    <source>
        <dbReference type="ARBA" id="ARBA00022840"/>
    </source>
</evidence>
<dbReference type="PROSITE" id="PS50045">
    <property type="entry name" value="SIGMA54_INTERACT_4"/>
    <property type="match status" value="1"/>
</dbReference>
<evidence type="ECO:0000256" key="3">
    <source>
        <dbReference type="ARBA" id="ARBA00023015"/>
    </source>
</evidence>
<dbReference type="PRINTS" id="PR01590">
    <property type="entry name" value="HTHFIS"/>
</dbReference>
<dbReference type="Gene3D" id="1.10.10.60">
    <property type="entry name" value="Homeodomain-like"/>
    <property type="match status" value="1"/>
</dbReference>
<evidence type="ECO:0000259" key="6">
    <source>
        <dbReference type="PROSITE" id="PS50112"/>
    </source>
</evidence>
<dbReference type="Pfam" id="PF00158">
    <property type="entry name" value="Sigma54_activat"/>
    <property type="match status" value="1"/>
</dbReference>
<reference evidence="7 8" key="1">
    <citation type="submission" date="2015-12" db="EMBL/GenBank/DDBJ databases">
        <title>Draft genome of Thermovenabulum gondwanense isolated from a red thermophilic microbial mat colonisisng an outflow channel of a bore well.</title>
        <authorList>
            <person name="Patel B.K."/>
        </authorList>
    </citation>
    <scope>NUCLEOTIDE SEQUENCE [LARGE SCALE GENOMIC DNA]</scope>
    <source>
        <strain evidence="7 8">R270</strain>
    </source>
</reference>
<dbReference type="SMART" id="SM00091">
    <property type="entry name" value="PAS"/>
    <property type="match status" value="1"/>
</dbReference>
<dbReference type="AlphaFoldDB" id="A0A162M7T7"/>
<evidence type="ECO:0000313" key="8">
    <source>
        <dbReference type="Proteomes" id="UP000075737"/>
    </source>
</evidence>
<accession>A0A162M7T7</accession>
<dbReference type="STRING" id="520767.ATZ99_19080"/>
<name>A0A162M7T7_9FIRM</name>
<comment type="caution">
    <text evidence="7">The sequence shown here is derived from an EMBL/GenBank/DDBJ whole genome shotgun (WGS) entry which is preliminary data.</text>
</comment>
<dbReference type="InterPro" id="IPR025662">
    <property type="entry name" value="Sigma_54_int_dom_ATP-bd_1"/>
</dbReference>
<dbReference type="PROSITE" id="PS50112">
    <property type="entry name" value="PAS"/>
    <property type="match status" value="1"/>
</dbReference>
<evidence type="ECO:0000256" key="4">
    <source>
        <dbReference type="ARBA" id="ARBA00023163"/>
    </source>
</evidence>
<dbReference type="Gene3D" id="1.10.8.60">
    <property type="match status" value="1"/>
</dbReference>
<dbReference type="InterPro" id="IPR013767">
    <property type="entry name" value="PAS_fold"/>
</dbReference>
<dbReference type="FunFam" id="3.40.50.300:FF:000006">
    <property type="entry name" value="DNA-binding transcriptional regulator NtrC"/>
    <property type="match status" value="1"/>
</dbReference>